<evidence type="ECO:0000313" key="2">
    <source>
        <dbReference type="Proteomes" id="UP000029737"/>
    </source>
</evidence>
<dbReference type="EMBL" id="JPMV01000019">
    <property type="protein sequence ID" value="KGI81347.1"/>
    <property type="molecule type" value="Genomic_DNA"/>
</dbReference>
<reference evidence="1 2" key="1">
    <citation type="journal article" date="2014" name="PLoS ONE">
        <title>Identification and Characterization of a New Erythromycin Biosynthetic Gene Cluster in Actinopolyspora erythraea YIM90600, a Novel Erythronolide-Producing Halophilic Actinomycete Isolated from Salt Field.</title>
        <authorList>
            <person name="Chen D."/>
            <person name="Feng J."/>
            <person name="Huang L."/>
            <person name="Zhang Q."/>
            <person name="Wu J."/>
            <person name="Zhu X."/>
            <person name="Duan Y."/>
            <person name="Xu Z."/>
        </authorList>
    </citation>
    <scope>NUCLEOTIDE SEQUENCE [LARGE SCALE GENOMIC DNA]</scope>
    <source>
        <strain evidence="1 2">YIM90600</strain>
    </source>
</reference>
<evidence type="ECO:0008006" key="3">
    <source>
        <dbReference type="Google" id="ProtNLM"/>
    </source>
</evidence>
<comment type="caution">
    <text evidence="1">The sequence shown here is derived from an EMBL/GenBank/DDBJ whole genome shotgun (WGS) entry which is preliminary data.</text>
</comment>
<organism evidence="1 2">
    <name type="scientific">Actinopolyspora erythraea</name>
    <dbReference type="NCBI Taxonomy" id="414996"/>
    <lineage>
        <taxon>Bacteria</taxon>
        <taxon>Bacillati</taxon>
        <taxon>Actinomycetota</taxon>
        <taxon>Actinomycetes</taxon>
        <taxon>Actinopolysporales</taxon>
        <taxon>Actinopolysporaceae</taxon>
        <taxon>Actinopolyspora</taxon>
    </lineage>
</organism>
<dbReference type="Proteomes" id="UP000029737">
    <property type="component" value="Unassembled WGS sequence"/>
</dbReference>
<name>A0ABR4X3U9_9ACTN</name>
<gene>
    <name evidence="1" type="ORF">IL38_11770</name>
</gene>
<evidence type="ECO:0000313" key="1">
    <source>
        <dbReference type="EMBL" id="KGI81347.1"/>
    </source>
</evidence>
<dbReference type="RefSeq" id="WP_043573338.1">
    <property type="nucleotide sequence ID" value="NZ_CP022752.1"/>
</dbReference>
<sequence>MSVEVVVTVGDEWVDHIEAVAERLRRLGMRVDRVLELVGMVTGSLDVELFDVARTVPGVVSVERSGTVRIPPGETGV</sequence>
<keyword evidence="2" id="KW-1185">Reference proteome</keyword>
<accession>A0ABR4X3U9</accession>
<protein>
    <recommendedName>
        <fullName evidence="3">Ketohydroxyglutarate aldolase</fullName>
    </recommendedName>
</protein>
<proteinExistence type="predicted"/>